<reference evidence="2 3" key="1">
    <citation type="submission" date="2020-08" db="EMBL/GenBank/DDBJ databases">
        <title>Genomic Encyclopedia of Type Strains, Phase IV (KMG-IV): sequencing the most valuable type-strain genomes for metagenomic binning, comparative biology and taxonomic classification.</title>
        <authorList>
            <person name="Goeker M."/>
        </authorList>
    </citation>
    <scope>NUCLEOTIDE SEQUENCE [LARGE SCALE GENOMIC DNA]</scope>
    <source>
        <strain evidence="2 3">DSM 102983</strain>
    </source>
</reference>
<evidence type="ECO:0000313" key="3">
    <source>
        <dbReference type="Proteomes" id="UP000533637"/>
    </source>
</evidence>
<feature type="chain" id="PRO_5047523623" evidence="1">
    <location>
        <begin position="21"/>
        <end position="316"/>
    </location>
</feature>
<accession>A0ABR6KML1</accession>
<gene>
    <name evidence="2" type="ORF">GGQ57_002019</name>
</gene>
<name>A0ABR6KML1_9BACT</name>
<dbReference type="InterPro" id="IPR019861">
    <property type="entry name" value="PorP/SprF_Bacteroidetes"/>
</dbReference>
<feature type="signal peptide" evidence="1">
    <location>
        <begin position="1"/>
        <end position="20"/>
    </location>
</feature>
<protein>
    <submittedName>
        <fullName evidence="2">Type IX secretion system PorP/SprF family membrane protein</fullName>
    </submittedName>
</protein>
<evidence type="ECO:0000256" key="1">
    <source>
        <dbReference type="SAM" id="SignalP"/>
    </source>
</evidence>
<dbReference type="RefSeq" id="WP_122375667.1">
    <property type="nucleotide sequence ID" value="NZ_BMPB01000001.1"/>
</dbReference>
<comment type="caution">
    <text evidence="2">The sequence shown here is derived from an EMBL/GenBank/DDBJ whole genome shotgun (WGS) entry which is preliminary data.</text>
</comment>
<organism evidence="2 3">
    <name type="scientific">Parabacteroides faecis</name>
    <dbReference type="NCBI Taxonomy" id="1217282"/>
    <lineage>
        <taxon>Bacteria</taxon>
        <taxon>Pseudomonadati</taxon>
        <taxon>Bacteroidota</taxon>
        <taxon>Bacteroidia</taxon>
        <taxon>Bacteroidales</taxon>
        <taxon>Tannerellaceae</taxon>
        <taxon>Parabacteroides</taxon>
    </lineage>
</organism>
<evidence type="ECO:0000313" key="2">
    <source>
        <dbReference type="EMBL" id="MBB4622122.1"/>
    </source>
</evidence>
<proteinExistence type="predicted"/>
<dbReference type="EMBL" id="JACHOC010000003">
    <property type="protein sequence ID" value="MBB4622122.1"/>
    <property type="molecule type" value="Genomic_DNA"/>
</dbReference>
<dbReference type="Pfam" id="PF11751">
    <property type="entry name" value="PorP_SprF"/>
    <property type="match status" value="1"/>
</dbReference>
<keyword evidence="1" id="KW-0732">Signal</keyword>
<keyword evidence="3" id="KW-1185">Reference proteome</keyword>
<dbReference type="Proteomes" id="UP000533637">
    <property type="component" value="Unassembled WGS sequence"/>
</dbReference>
<sequence length="316" mass="34881">MKRVFLFIIALITCTMSVRAQSDMQLSQYFLGMGYYNPAYAGTTGDLNMLGLFRQQWIGIPNAGTSFFVIADMPLKLGSLNNGIGLVVNTESIGLFQFTKVAFQYAYKQKLFGGTLSIGLQGGIYNVGFDGTKIHIPESPDHTPAESDPALPTTSVQAMALDVNAGIYYTHKNFYAGFGATHLTAPEMALGETTNYYIPMGLNLTGGYNIQLRNPLYELQPSVFLKTDMQTFQADITARMVYNKMFNGGLSWRINESVVVLLGATFGRLQVGYAYDFPTTAMLKGSSGSHEVLVRYQLKLKKTKTGKNRHKSVRIL</sequence>
<dbReference type="NCBIfam" id="TIGR03519">
    <property type="entry name" value="T9SS_PorP_fam"/>
    <property type="match status" value="1"/>
</dbReference>